<reference evidence="2" key="1">
    <citation type="journal article" date="2014" name="Int. J. Syst. Evol. Microbiol.">
        <title>Complete genome of a new Firmicutes species belonging to the dominant human colonic microbiota ('Ruminococcus bicirculans') reveals two chromosomes and a selective capacity to utilize plant glucans.</title>
        <authorList>
            <consortium name="NISC Comparative Sequencing Program"/>
            <person name="Wegmann U."/>
            <person name="Louis P."/>
            <person name="Goesmann A."/>
            <person name="Henrissat B."/>
            <person name="Duncan S.H."/>
            <person name="Flint H.J."/>
        </authorList>
    </citation>
    <scope>NUCLEOTIDE SEQUENCE</scope>
    <source>
        <strain evidence="2">JCM 15899</strain>
    </source>
</reference>
<dbReference type="Proteomes" id="UP001596337">
    <property type="component" value="Unassembled WGS sequence"/>
</dbReference>
<dbReference type="EMBL" id="JBHSXX010000001">
    <property type="protein sequence ID" value="MFC6865528.1"/>
    <property type="molecule type" value="Genomic_DNA"/>
</dbReference>
<evidence type="ECO:0000313" key="1">
    <source>
        <dbReference type="EMBL" id="MFC6865528.1"/>
    </source>
</evidence>
<evidence type="ECO:0000313" key="3">
    <source>
        <dbReference type="Proteomes" id="UP001596337"/>
    </source>
</evidence>
<organism evidence="2 3">
    <name type="scientific">Haloechinothrix salitolerans</name>
    <dbReference type="NCBI Taxonomy" id="926830"/>
    <lineage>
        <taxon>Bacteria</taxon>
        <taxon>Bacillati</taxon>
        <taxon>Actinomycetota</taxon>
        <taxon>Actinomycetes</taxon>
        <taxon>Pseudonocardiales</taxon>
        <taxon>Pseudonocardiaceae</taxon>
        <taxon>Haloechinothrix</taxon>
    </lineage>
</organism>
<dbReference type="SUPFAM" id="SSF53448">
    <property type="entry name" value="Nucleotide-diphospho-sugar transferases"/>
    <property type="match status" value="1"/>
</dbReference>
<evidence type="ECO:0000313" key="2">
    <source>
        <dbReference type="EMBL" id="MFC6871718.1"/>
    </source>
</evidence>
<dbReference type="EMBL" id="JBHSXX010000001">
    <property type="protein sequence ID" value="MFC6871718.1"/>
    <property type="molecule type" value="Genomic_DNA"/>
</dbReference>
<comment type="caution">
    <text evidence="2">The sequence shown here is derived from an EMBL/GenBank/DDBJ whole genome shotgun (WGS) entry which is preliminary data.</text>
</comment>
<protein>
    <submittedName>
        <fullName evidence="2">Uncharacterized protein</fullName>
    </submittedName>
</protein>
<dbReference type="Gene3D" id="3.90.550.10">
    <property type="entry name" value="Spore Coat Polysaccharide Biosynthesis Protein SpsA, Chain A"/>
    <property type="match status" value="1"/>
</dbReference>
<keyword evidence="3" id="KW-1185">Reference proteome</keyword>
<name>A0ABW2C9G4_9PSEU</name>
<gene>
    <name evidence="1" type="ORF">ACFQGD_00040</name>
    <name evidence="2" type="ORF">ACFQGD_31815</name>
</gene>
<sequence length="136" mass="14764">MRHRLGNGVDAVVAGQCVGRDETRSFGIIDTNPAAPHRATGILQRPDPATVSEPLAVVSRLILRPSILDTLKPTDKAGGEVDLGVAVGELASNGFVNAHRIIGRWVMVGDPARYFDALRTFWEMSHVDLTRHSEDL</sequence>
<reference evidence="3" key="2">
    <citation type="journal article" date="2019" name="Int. J. Syst. Evol. Microbiol.">
        <title>The Global Catalogue of Microorganisms (GCM) 10K type strain sequencing project: providing services to taxonomists for standard genome sequencing and annotation.</title>
        <authorList>
            <consortium name="The Broad Institute Genomics Platform"/>
            <consortium name="The Broad Institute Genome Sequencing Center for Infectious Disease"/>
            <person name="Wu L."/>
            <person name="Ma J."/>
        </authorList>
    </citation>
    <scope>NUCLEOTIDE SEQUENCE [LARGE SCALE GENOMIC DNA]</scope>
    <source>
        <strain evidence="3">KCTC 32255</strain>
    </source>
</reference>
<proteinExistence type="predicted"/>
<dbReference type="InterPro" id="IPR029044">
    <property type="entry name" value="Nucleotide-diphossugar_trans"/>
</dbReference>
<dbReference type="RefSeq" id="WP_345391797.1">
    <property type="nucleotide sequence ID" value="NZ_BAABLA010000007.1"/>
</dbReference>
<reference evidence="2" key="3">
    <citation type="submission" date="2024-09" db="EMBL/GenBank/DDBJ databases">
        <authorList>
            <person name="Sun Q."/>
            <person name="Mori K."/>
        </authorList>
    </citation>
    <scope>NUCLEOTIDE SEQUENCE</scope>
    <source>
        <strain evidence="2">JCM 15899</strain>
    </source>
</reference>
<accession>A0ABW2C9G4</accession>